<evidence type="ECO:0000313" key="3">
    <source>
        <dbReference type="Proteomes" id="UP001283361"/>
    </source>
</evidence>
<protein>
    <submittedName>
        <fullName evidence="2">Uncharacterized protein</fullName>
    </submittedName>
</protein>
<proteinExistence type="predicted"/>
<feature type="compositionally biased region" description="Polar residues" evidence="1">
    <location>
        <begin position="34"/>
        <end position="43"/>
    </location>
</feature>
<reference evidence="2" key="1">
    <citation type="journal article" date="2023" name="G3 (Bethesda)">
        <title>A reference genome for the long-term kleptoplast-retaining sea slug Elysia crispata morphotype clarki.</title>
        <authorList>
            <person name="Eastman K.E."/>
            <person name="Pendleton A.L."/>
            <person name="Shaikh M.A."/>
            <person name="Suttiyut T."/>
            <person name="Ogas R."/>
            <person name="Tomko P."/>
            <person name="Gavelis G."/>
            <person name="Widhalm J.R."/>
            <person name="Wisecaver J.H."/>
        </authorList>
    </citation>
    <scope>NUCLEOTIDE SEQUENCE</scope>
    <source>
        <strain evidence="2">ECLA1</strain>
    </source>
</reference>
<feature type="non-terminal residue" evidence="2">
    <location>
        <position position="1"/>
    </location>
</feature>
<dbReference type="AlphaFoldDB" id="A0AAE1AXA3"/>
<feature type="region of interest" description="Disordered" evidence="1">
    <location>
        <begin position="30"/>
        <end position="88"/>
    </location>
</feature>
<organism evidence="2 3">
    <name type="scientific">Elysia crispata</name>
    <name type="common">lettuce slug</name>
    <dbReference type="NCBI Taxonomy" id="231223"/>
    <lineage>
        <taxon>Eukaryota</taxon>
        <taxon>Metazoa</taxon>
        <taxon>Spiralia</taxon>
        <taxon>Lophotrochozoa</taxon>
        <taxon>Mollusca</taxon>
        <taxon>Gastropoda</taxon>
        <taxon>Heterobranchia</taxon>
        <taxon>Euthyneura</taxon>
        <taxon>Panpulmonata</taxon>
        <taxon>Sacoglossa</taxon>
        <taxon>Placobranchoidea</taxon>
        <taxon>Plakobranchidae</taxon>
        <taxon>Elysia</taxon>
    </lineage>
</organism>
<keyword evidence="3" id="KW-1185">Reference proteome</keyword>
<name>A0AAE1AXA3_9GAST</name>
<evidence type="ECO:0000256" key="1">
    <source>
        <dbReference type="SAM" id="MobiDB-lite"/>
    </source>
</evidence>
<sequence length="88" mass="9176">TLDRIVNVIVIPVTAYTYCVHSPSDSLAPLLGLTNPTAGSGQTAPGRKDCDDDDSSTEAGLCPKGQTAPGRKDCDARNGLNKSQDKCI</sequence>
<accession>A0AAE1AXA3</accession>
<comment type="caution">
    <text evidence="2">The sequence shown here is derived from an EMBL/GenBank/DDBJ whole genome shotgun (WGS) entry which is preliminary data.</text>
</comment>
<dbReference type="Proteomes" id="UP001283361">
    <property type="component" value="Unassembled WGS sequence"/>
</dbReference>
<dbReference type="EMBL" id="JAWDGP010001056">
    <property type="protein sequence ID" value="KAK3795430.1"/>
    <property type="molecule type" value="Genomic_DNA"/>
</dbReference>
<evidence type="ECO:0000313" key="2">
    <source>
        <dbReference type="EMBL" id="KAK3795430.1"/>
    </source>
</evidence>
<gene>
    <name evidence="2" type="ORF">RRG08_045420</name>
</gene>